<evidence type="ECO:0000313" key="1">
    <source>
        <dbReference type="EMBL" id="KKK60027.1"/>
    </source>
</evidence>
<name>A0A0F8WSZ4_9ZZZZ</name>
<proteinExistence type="predicted"/>
<feature type="non-terminal residue" evidence="1">
    <location>
        <position position="32"/>
    </location>
</feature>
<dbReference type="AlphaFoldDB" id="A0A0F8WSZ4"/>
<protein>
    <submittedName>
        <fullName evidence="1">Uncharacterized protein</fullName>
    </submittedName>
</protein>
<comment type="caution">
    <text evidence="1">The sequence shown here is derived from an EMBL/GenBank/DDBJ whole genome shotgun (WGS) entry which is preliminary data.</text>
</comment>
<accession>A0A0F8WSZ4</accession>
<gene>
    <name evidence="1" type="ORF">LCGC14_3028490</name>
</gene>
<reference evidence="1" key="1">
    <citation type="journal article" date="2015" name="Nature">
        <title>Complex archaea that bridge the gap between prokaryotes and eukaryotes.</title>
        <authorList>
            <person name="Spang A."/>
            <person name="Saw J.H."/>
            <person name="Jorgensen S.L."/>
            <person name="Zaremba-Niedzwiedzka K."/>
            <person name="Martijn J."/>
            <person name="Lind A.E."/>
            <person name="van Eijk R."/>
            <person name="Schleper C."/>
            <person name="Guy L."/>
            <person name="Ettema T.J."/>
        </authorList>
    </citation>
    <scope>NUCLEOTIDE SEQUENCE</scope>
</reference>
<dbReference type="EMBL" id="LAZR01063173">
    <property type="protein sequence ID" value="KKK60027.1"/>
    <property type="molecule type" value="Genomic_DNA"/>
</dbReference>
<organism evidence="1">
    <name type="scientific">marine sediment metagenome</name>
    <dbReference type="NCBI Taxonomy" id="412755"/>
    <lineage>
        <taxon>unclassified sequences</taxon>
        <taxon>metagenomes</taxon>
        <taxon>ecological metagenomes</taxon>
    </lineage>
</organism>
<sequence>MTQTATQSDQAILQLLTNVGKQPPPAPEEAEA</sequence>